<dbReference type="OrthoDB" id="429145at2759"/>
<comment type="caution">
    <text evidence="9">The sequence shown here is derived from an EMBL/GenBank/DDBJ whole genome shotgun (WGS) entry which is preliminary data.</text>
</comment>
<dbReference type="Gene3D" id="3.10.200.10">
    <property type="entry name" value="Alpha carbonic anhydrase"/>
    <property type="match status" value="1"/>
</dbReference>
<evidence type="ECO:0000259" key="8">
    <source>
        <dbReference type="PROSITE" id="PS51144"/>
    </source>
</evidence>
<feature type="signal peptide" evidence="7">
    <location>
        <begin position="1"/>
        <end position="20"/>
    </location>
</feature>
<dbReference type="PANTHER" id="PTHR18952">
    <property type="entry name" value="CARBONIC ANHYDRASE"/>
    <property type="match status" value="1"/>
</dbReference>
<dbReference type="GO" id="GO:0008270">
    <property type="term" value="F:zinc ion binding"/>
    <property type="evidence" value="ECO:0007669"/>
    <property type="project" value="InterPro"/>
</dbReference>
<dbReference type="InterPro" id="IPR001148">
    <property type="entry name" value="CA_dom"/>
</dbReference>
<dbReference type="PANTHER" id="PTHR18952:SF265">
    <property type="entry name" value="CARBONIC ANHYDRASE"/>
    <property type="match status" value="1"/>
</dbReference>
<name>A0A9P6J0U4_MORAP</name>
<proteinExistence type="inferred from homology"/>
<organism evidence="9 10">
    <name type="scientific">Mortierella alpina</name>
    <name type="common">Oleaginous fungus</name>
    <name type="synonym">Mortierella renispora</name>
    <dbReference type="NCBI Taxonomy" id="64518"/>
    <lineage>
        <taxon>Eukaryota</taxon>
        <taxon>Fungi</taxon>
        <taxon>Fungi incertae sedis</taxon>
        <taxon>Mucoromycota</taxon>
        <taxon>Mortierellomycotina</taxon>
        <taxon>Mortierellomycetes</taxon>
        <taxon>Mortierellales</taxon>
        <taxon>Mortierellaceae</taxon>
        <taxon>Mortierella</taxon>
    </lineage>
</organism>
<dbReference type="CDD" id="cd03124">
    <property type="entry name" value="alpha_CA_prokaryotic_like"/>
    <property type="match status" value="1"/>
</dbReference>
<gene>
    <name evidence="9" type="primary">CAH1</name>
    <name evidence="9" type="ORF">BGZ70_000578</name>
</gene>
<dbReference type="GO" id="GO:0004089">
    <property type="term" value="F:carbonate dehydratase activity"/>
    <property type="evidence" value="ECO:0007669"/>
    <property type="project" value="UniProtKB-EC"/>
</dbReference>
<keyword evidence="3" id="KW-0479">Metal-binding</keyword>
<keyword evidence="7" id="KW-0732">Signal</keyword>
<evidence type="ECO:0000256" key="2">
    <source>
        <dbReference type="ARBA" id="ARBA00012925"/>
    </source>
</evidence>
<sequence length="252" mass="27987">MKFVPAIAVAVASLIATACAAPARWTYGLDDAGPQHWGDLSPLYAKCKTGHKQSPIDLVAEKPSVRFVSRPIEYNYKVLRTATASWIKGFAVQVDLPQSTNLTDASWITLDGKRYDLINLHFHSPAEHRVNNQYYDAELHMVHRASDGAVAVAVIGIFYEVRRNDNSWFNWINSLDNAVDKAKPSDDGAKSMIKHKVKHLDLLTLSKYVAQVAKNTQGLGVNSGCYWNAPARTRSIGCVLNALTKFMKVKCR</sequence>
<evidence type="ECO:0000256" key="3">
    <source>
        <dbReference type="ARBA" id="ARBA00022723"/>
    </source>
</evidence>
<keyword evidence="4" id="KW-0862">Zinc</keyword>
<evidence type="ECO:0000256" key="4">
    <source>
        <dbReference type="ARBA" id="ARBA00022833"/>
    </source>
</evidence>
<dbReference type="PROSITE" id="PS51144">
    <property type="entry name" value="ALPHA_CA_2"/>
    <property type="match status" value="1"/>
</dbReference>
<evidence type="ECO:0000256" key="1">
    <source>
        <dbReference type="ARBA" id="ARBA00010718"/>
    </source>
</evidence>
<dbReference type="InterPro" id="IPR036398">
    <property type="entry name" value="CA_dom_sf"/>
</dbReference>
<evidence type="ECO:0000256" key="7">
    <source>
        <dbReference type="SAM" id="SignalP"/>
    </source>
</evidence>
<feature type="domain" description="Alpha-carbonic anhydrase" evidence="8">
    <location>
        <begin position="23"/>
        <end position="252"/>
    </location>
</feature>
<dbReference type="Pfam" id="PF00194">
    <property type="entry name" value="Carb_anhydrase"/>
    <property type="match status" value="1"/>
</dbReference>
<evidence type="ECO:0000313" key="9">
    <source>
        <dbReference type="EMBL" id="KAF9952545.1"/>
    </source>
</evidence>
<dbReference type="EC" id="4.2.1.1" evidence="2"/>
<dbReference type="InterPro" id="IPR041891">
    <property type="entry name" value="Alpha_CA_prokaryot-like"/>
</dbReference>
<dbReference type="InterPro" id="IPR023561">
    <property type="entry name" value="Carbonic_anhydrase_a-class"/>
</dbReference>
<comment type="catalytic activity">
    <reaction evidence="6">
        <text>hydrogencarbonate + H(+) = CO2 + H2O</text>
        <dbReference type="Rhea" id="RHEA:10748"/>
        <dbReference type="ChEBI" id="CHEBI:15377"/>
        <dbReference type="ChEBI" id="CHEBI:15378"/>
        <dbReference type="ChEBI" id="CHEBI:16526"/>
        <dbReference type="ChEBI" id="CHEBI:17544"/>
        <dbReference type="EC" id="4.2.1.1"/>
    </reaction>
</comment>
<feature type="chain" id="PRO_5040484062" description="carbonic anhydrase" evidence="7">
    <location>
        <begin position="21"/>
        <end position="252"/>
    </location>
</feature>
<evidence type="ECO:0000256" key="5">
    <source>
        <dbReference type="ARBA" id="ARBA00023239"/>
    </source>
</evidence>
<dbReference type="PROSITE" id="PS51257">
    <property type="entry name" value="PROKAR_LIPOPROTEIN"/>
    <property type="match status" value="1"/>
</dbReference>
<reference evidence="9" key="1">
    <citation type="journal article" date="2020" name="Fungal Divers.">
        <title>Resolving the Mortierellaceae phylogeny through synthesis of multi-gene phylogenetics and phylogenomics.</title>
        <authorList>
            <person name="Vandepol N."/>
            <person name="Liber J."/>
            <person name="Desiro A."/>
            <person name="Na H."/>
            <person name="Kennedy M."/>
            <person name="Barry K."/>
            <person name="Grigoriev I.V."/>
            <person name="Miller A.N."/>
            <person name="O'Donnell K."/>
            <person name="Stajich J.E."/>
            <person name="Bonito G."/>
        </authorList>
    </citation>
    <scope>NUCLEOTIDE SEQUENCE</scope>
    <source>
        <strain evidence="9">CK1249</strain>
    </source>
</reference>
<accession>A0A9P6J0U4</accession>
<evidence type="ECO:0000313" key="10">
    <source>
        <dbReference type="Proteomes" id="UP000738359"/>
    </source>
</evidence>
<dbReference type="Proteomes" id="UP000738359">
    <property type="component" value="Unassembled WGS sequence"/>
</dbReference>
<dbReference type="SUPFAM" id="SSF51069">
    <property type="entry name" value="Carbonic anhydrase"/>
    <property type="match status" value="1"/>
</dbReference>
<keyword evidence="10" id="KW-1185">Reference proteome</keyword>
<protein>
    <recommendedName>
        <fullName evidence="2">carbonic anhydrase</fullName>
        <ecNumber evidence="2">4.2.1.1</ecNumber>
    </recommendedName>
</protein>
<comment type="similarity">
    <text evidence="1">Belongs to the alpha-carbonic anhydrase family.</text>
</comment>
<keyword evidence="5" id="KW-0456">Lyase</keyword>
<dbReference type="SMART" id="SM01057">
    <property type="entry name" value="Carb_anhydrase"/>
    <property type="match status" value="1"/>
</dbReference>
<dbReference type="AlphaFoldDB" id="A0A9P6J0U4"/>
<dbReference type="EMBL" id="JAAAHY010001111">
    <property type="protein sequence ID" value="KAF9952545.1"/>
    <property type="molecule type" value="Genomic_DNA"/>
</dbReference>
<evidence type="ECO:0000256" key="6">
    <source>
        <dbReference type="ARBA" id="ARBA00048348"/>
    </source>
</evidence>